<dbReference type="GO" id="GO:0003677">
    <property type="term" value="F:DNA binding"/>
    <property type="evidence" value="ECO:0007669"/>
    <property type="project" value="UniProtKB-KW"/>
</dbReference>
<keyword evidence="4" id="KW-0175">Coiled coil</keyword>
<gene>
    <name evidence="7" type="ORF">DF196_11715</name>
</gene>
<dbReference type="InterPro" id="IPR050090">
    <property type="entry name" value="Tyrosine_recombinase_XerCD"/>
</dbReference>
<feature type="domain" description="Tyr recombinase" evidence="6">
    <location>
        <begin position="209"/>
        <end position="401"/>
    </location>
</feature>
<dbReference type="InterPro" id="IPR002104">
    <property type="entry name" value="Integrase_catalytic"/>
</dbReference>
<accession>A0A2U2N118</accession>
<dbReference type="PROSITE" id="PS51898">
    <property type="entry name" value="TYR_RECOMBINASE"/>
    <property type="match status" value="1"/>
</dbReference>
<proteinExistence type="inferred from homology"/>
<evidence type="ECO:0000313" key="7">
    <source>
        <dbReference type="EMBL" id="PWG62762.1"/>
    </source>
</evidence>
<dbReference type="PANTHER" id="PTHR30349">
    <property type="entry name" value="PHAGE INTEGRASE-RELATED"/>
    <property type="match status" value="1"/>
</dbReference>
<keyword evidence="3" id="KW-0233">DNA recombination</keyword>
<dbReference type="SUPFAM" id="SSF56349">
    <property type="entry name" value="DNA breaking-rejoining enzymes"/>
    <property type="match status" value="1"/>
</dbReference>
<keyword evidence="2" id="KW-0238">DNA-binding</keyword>
<evidence type="ECO:0000256" key="3">
    <source>
        <dbReference type="ARBA" id="ARBA00023172"/>
    </source>
</evidence>
<feature type="compositionally biased region" description="Basic residues" evidence="5">
    <location>
        <begin position="1"/>
        <end position="10"/>
    </location>
</feature>
<dbReference type="Proteomes" id="UP000245876">
    <property type="component" value="Unassembled WGS sequence"/>
</dbReference>
<dbReference type="Pfam" id="PF00589">
    <property type="entry name" value="Phage_integrase"/>
    <property type="match status" value="1"/>
</dbReference>
<keyword evidence="8" id="KW-1185">Reference proteome</keyword>
<dbReference type="InterPro" id="IPR013762">
    <property type="entry name" value="Integrase-like_cat_sf"/>
</dbReference>
<feature type="compositionally biased region" description="Low complexity" evidence="5">
    <location>
        <begin position="11"/>
        <end position="24"/>
    </location>
</feature>
<organism evidence="7 8">
    <name type="scientific">Bifidobacterium callitrichidarum</name>
    <dbReference type="NCBI Taxonomy" id="2052941"/>
    <lineage>
        <taxon>Bacteria</taxon>
        <taxon>Bacillati</taxon>
        <taxon>Actinomycetota</taxon>
        <taxon>Actinomycetes</taxon>
        <taxon>Bifidobacteriales</taxon>
        <taxon>Bifidobacteriaceae</taxon>
        <taxon>Bifidobacterium</taxon>
    </lineage>
</organism>
<evidence type="ECO:0000256" key="1">
    <source>
        <dbReference type="ARBA" id="ARBA00008857"/>
    </source>
</evidence>
<evidence type="ECO:0000256" key="5">
    <source>
        <dbReference type="SAM" id="MobiDB-lite"/>
    </source>
</evidence>
<name>A0A2U2N118_9BIFI</name>
<dbReference type="Gene3D" id="1.10.150.130">
    <property type="match status" value="1"/>
</dbReference>
<comment type="similarity">
    <text evidence="1">Belongs to the 'phage' integrase family.</text>
</comment>
<dbReference type="RefSeq" id="WP_109057982.1">
    <property type="nucleotide sequence ID" value="NZ_QFFM01000032.1"/>
</dbReference>
<feature type="coiled-coil region" evidence="4">
    <location>
        <begin position="414"/>
        <end position="441"/>
    </location>
</feature>
<dbReference type="InterPro" id="IPR010998">
    <property type="entry name" value="Integrase_recombinase_N"/>
</dbReference>
<dbReference type="PANTHER" id="PTHR30349:SF64">
    <property type="entry name" value="PROPHAGE INTEGRASE INTD-RELATED"/>
    <property type="match status" value="1"/>
</dbReference>
<dbReference type="EMBL" id="QFFM01000032">
    <property type="protein sequence ID" value="PWG62762.1"/>
    <property type="molecule type" value="Genomic_DNA"/>
</dbReference>
<feature type="region of interest" description="Disordered" evidence="5">
    <location>
        <begin position="1"/>
        <end position="24"/>
    </location>
</feature>
<evidence type="ECO:0000313" key="8">
    <source>
        <dbReference type="Proteomes" id="UP000245876"/>
    </source>
</evidence>
<dbReference type="GO" id="GO:0006310">
    <property type="term" value="P:DNA recombination"/>
    <property type="evidence" value="ECO:0007669"/>
    <property type="project" value="UniProtKB-KW"/>
</dbReference>
<comment type="caution">
    <text evidence="7">The sequence shown here is derived from an EMBL/GenBank/DDBJ whole genome shotgun (WGS) entry which is preliminary data.</text>
</comment>
<dbReference type="GO" id="GO:0015074">
    <property type="term" value="P:DNA integration"/>
    <property type="evidence" value="ECO:0007669"/>
    <property type="project" value="InterPro"/>
</dbReference>
<sequence length="447" mass="50733">MTVKTSKRAARGSNSINGRGGISKINRNGKLTGYRAKVLDPNRPGRYITKSFKVGQKEQASSWLKEEIRRMDEAASLGLPYVPSKQRKELERYKTVRFKDFAEGYLEGYRNAATGEAVRPDTMRAKKTAVKHLTDFFKDMLIRDITSKDIRACSEWLEQYGPFARQRAMKEMRTIMRKALLETEERPALISKNPCEGIPLPKVPDSEQAKIPVATKDEIRVIYESMPEYSRIAVYLGAAFGLRISEVCALRVCDIDFKHGLLRVRHSLGRGENDTGPLRLADTKNAASNDAMPIPEGMVNLLKEHVEKYANASSPEAMLISAKRSSILSPNTLRKQFAEAREKAGRSDLHFHTLRATYDTQISRDAENAKDYMAATRRRDVAVGVKHYQRADKKRVRELGNKAFEKLIEPKRTEEVVRNELNKVIAELEQLDSKRQILEAELATFSQ</sequence>
<evidence type="ECO:0000256" key="2">
    <source>
        <dbReference type="ARBA" id="ARBA00023125"/>
    </source>
</evidence>
<reference evidence="7 8" key="1">
    <citation type="journal article" date="2018" name="Int. J. Syst. Evol. Microbiol.">
        <title>Bifidobacterium callitrichidarum sp. nov. from the faeces of the emperor tamarin (Saguinus imperator).</title>
        <authorList>
            <person name="Modesto M."/>
            <person name="Michelini S."/>
            <person name="Sansosti M.C."/>
            <person name="De Filippo C."/>
            <person name="Cavalieri D."/>
            <person name="Qvirist L."/>
            <person name="Andlid T."/>
            <person name="Spiezio C."/>
            <person name="Sandri C."/>
            <person name="Pascarelli S."/>
            <person name="Sgorbati B."/>
            <person name="Mattarelli P."/>
        </authorList>
    </citation>
    <scope>NUCLEOTIDE SEQUENCE [LARGE SCALE GENOMIC DNA]</scope>
    <source>
        <strain evidence="7 8">TRI 5</strain>
    </source>
</reference>
<evidence type="ECO:0000259" key="6">
    <source>
        <dbReference type="PROSITE" id="PS51898"/>
    </source>
</evidence>
<evidence type="ECO:0000256" key="4">
    <source>
        <dbReference type="SAM" id="Coils"/>
    </source>
</evidence>
<dbReference type="OrthoDB" id="1822491at2"/>
<dbReference type="Gene3D" id="1.10.443.10">
    <property type="entry name" value="Intergrase catalytic core"/>
    <property type="match status" value="1"/>
</dbReference>
<dbReference type="InterPro" id="IPR011010">
    <property type="entry name" value="DNA_brk_join_enz"/>
</dbReference>
<dbReference type="AlphaFoldDB" id="A0A2U2N118"/>
<protein>
    <recommendedName>
        <fullName evidence="6">Tyr recombinase domain-containing protein</fullName>
    </recommendedName>
</protein>